<name>A0A812U4U2_SYMPI</name>
<comment type="subunit">
    <text evidence="10">Monomer.</text>
</comment>
<dbReference type="InterPro" id="IPR030382">
    <property type="entry name" value="MeTrfase_TRM5/TYW2"/>
</dbReference>
<sequence>MGTEFAQRELGLQASAASSGRRVRSVRACRAVDKAAFDQIQTLCAVKLPSDGAYRLRQLEGVLPVCLAVRRDQGLNNVVTEKHGACERGFSLLLLAPNMTPGTLPPEVHEAVQSLNGSFTAYQLHWGYENFNYKEVLSRLLPADVAVPMGHEIVGHVAHFNLLPEHWPHRHLIGQANVLLDKCKSVRTAVAKRGFVQDEYRTFDMEVIAGEEDTVVELKEFGLKLQFDFRKVYWNSRLASERGLVAAECGDSEAFIDLAGGVGALALLCARKGCHVVINDLNPEAAAAAKENARRNRLNVEVLQMDAKLVLHSVLSGNLQKFGLSMPEVQTTRLSFNLPEMALEILCGELQPLRDYIDPGVAEHPSKDGLRRFRVHCYTFDYSEEAVGTRLDRLLGFVPEATKIRKVRLVAPSKIMYCVEFAFSLPVQKSWKNTFPDDGSTGRIPQESKHVLRTRGHRSLERVPLIGFNCYAGLVYVIVATRSWRNFEHLLTWLLG</sequence>
<gene>
    <name evidence="12" type="ORF">SPIL2461_LOCUS15033</name>
</gene>
<feature type="binding site" evidence="10">
    <location>
        <begin position="280"/>
        <end position="281"/>
    </location>
    <ligand>
        <name>S-adenosyl-L-methionine</name>
        <dbReference type="ChEBI" id="CHEBI:59789"/>
    </ligand>
</feature>
<evidence type="ECO:0000256" key="10">
    <source>
        <dbReference type="HAMAP-Rule" id="MF_03152"/>
    </source>
</evidence>
<keyword evidence="3 10" id="KW-0489">Methyltransferase</keyword>
<dbReference type="GO" id="GO:0052906">
    <property type="term" value="F:tRNA (guanine(37)-N1)-methyltransferase activity"/>
    <property type="evidence" value="ECO:0007669"/>
    <property type="project" value="UniProtKB-UniRule"/>
</dbReference>
<evidence type="ECO:0000256" key="5">
    <source>
        <dbReference type="ARBA" id="ARBA00022691"/>
    </source>
</evidence>
<dbReference type="GO" id="GO:0005759">
    <property type="term" value="C:mitochondrial matrix"/>
    <property type="evidence" value="ECO:0007669"/>
    <property type="project" value="UniProtKB-SubCell"/>
</dbReference>
<feature type="binding site" evidence="10">
    <location>
        <position position="337"/>
    </location>
    <ligand>
        <name>S-adenosyl-L-methionine</name>
        <dbReference type="ChEBI" id="CHEBI:59789"/>
    </ligand>
</feature>
<evidence type="ECO:0000313" key="12">
    <source>
        <dbReference type="EMBL" id="CAE7561902.1"/>
    </source>
</evidence>
<dbReference type="SUPFAM" id="SSF53335">
    <property type="entry name" value="S-adenosyl-L-methionine-dependent methyltransferases"/>
    <property type="match status" value="1"/>
</dbReference>
<dbReference type="HAMAP" id="MF_03152">
    <property type="entry name" value="TRM5"/>
    <property type="match status" value="1"/>
</dbReference>
<dbReference type="PROSITE" id="PS51684">
    <property type="entry name" value="SAM_MT_TRM5_TYW2"/>
    <property type="match status" value="1"/>
</dbReference>
<evidence type="ECO:0000259" key="11">
    <source>
        <dbReference type="PROSITE" id="PS51684"/>
    </source>
</evidence>
<evidence type="ECO:0000256" key="8">
    <source>
        <dbReference type="ARBA" id="ARBA00023242"/>
    </source>
</evidence>
<keyword evidence="2 10" id="KW-0963">Cytoplasm</keyword>
<dbReference type="FunFam" id="3.30.300.110:FF:000001">
    <property type="entry name" value="tRNA (guanine(37)-N1)-methyltransferase"/>
    <property type="match status" value="1"/>
</dbReference>
<evidence type="ECO:0000256" key="3">
    <source>
        <dbReference type="ARBA" id="ARBA00022603"/>
    </source>
</evidence>
<dbReference type="OrthoDB" id="408788at2759"/>
<dbReference type="GO" id="GO:0005634">
    <property type="term" value="C:nucleus"/>
    <property type="evidence" value="ECO:0007669"/>
    <property type="project" value="UniProtKB-SubCell"/>
</dbReference>
<dbReference type="GO" id="GO:0070901">
    <property type="term" value="P:mitochondrial tRNA methylation"/>
    <property type="evidence" value="ECO:0007669"/>
    <property type="project" value="UniProtKB-ARBA"/>
</dbReference>
<dbReference type="EC" id="2.1.1.228" evidence="10"/>
<comment type="function">
    <text evidence="10">Specifically methylates the N1 position of guanosine-37 in various cytoplasmic and mitochondrial tRNAs. Methylation is not dependent on the nature of the nucleoside 5' of the target nucleoside. This is the first step in the biosynthesis of wybutosine (yW), a modified base adjacent to the anticodon of tRNAs and required for accurate decoding.</text>
</comment>
<keyword evidence="5 10" id="KW-0949">S-adenosyl-L-methionine</keyword>
<dbReference type="InterPro" id="IPR056743">
    <property type="entry name" value="TRM5-TYW2-like_MTfase"/>
</dbReference>
<organism evidence="12 13">
    <name type="scientific">Symbiodinium pilosum</name>
    <name type="common">Dinoflagellate</name>
    <dbReference type="NCBI Taxonomy" id="2952"/>
    <lineage>
        <taxon>Eukaryota</taxon>
        <taxon>Sar</taxon>
        <taxon>Alveolata</taxon>
        <taxon>Dinophyceae</taxon>
        <taxon>Suessiales</taxon>
        <taxon>Symbiodiniaceae</taxon>
        <taxon>Symbiodinium</taxon>
    </lineage>
</organism>
<evidence type="ECO:0000256" key="6">
    <source>
        <dbReference type="ARBA" id="ARBA00022694"/>
    </source>
</evidence>
<comment type="similarity">
    <text evidence="10">Belongs to the TRM5 / TYW2 family.</text>
</comment>
<dbReference type="InterPro" id="IPR025792">
    <property type="entry name" value="tRNA_Gua_MeTrfase_euk"/>
</dbReference>
<evidence type="ECO:0000256" key="9">
    <source>
        <dbReference type="ARBA" id="ARBA00047783"/>
    </source>
</evidence>
<accession>A0A812U4U2</accession>
<keyword evidence="4 10" id="KW-0808">Transferase</keyword>
<protein>
    <recommendedName>
        <fullName evidence="10">tRNA (guanine(37)-N1)-methyltransferase</fullName>
        <ecNumber evidence="10">2.1.1.228</ecNumber>
    </recommendedName>
    <alternativeName>
        <fullName evidence="10">M1G-methyltransferase</fullName>
    </alternativeName>
    <alternativeName>
        <fullName evidence="10">tRNA [GM37] methyltransferase</fullName>
    </alternativeName>
    <alternativeName>
        <fullName evidence="10">tRNA methyltransferase 5 homolog</fullName>
    </alternativeName>
</protein>
<comment type="catalytic activity">
    <reaction evidence="9 10">
        <text>guanosine(37) in tRNA + S-adenosyl-L-methionine = N(1)-methylguanosine(37) in tRNA + S-adenosyl-L-homocysteine + H(+)</text>
        <dbReference type="Rhea" id="RHEA:36899"/>
        <dbReference type="Rhea" id="RHEA-COMP:10145"/>
        <dbReference type="Rhea" id="RHEA-COMP:10147"/>
        <dbReference type="ChEBI" id="CHEBI:15378"/>
        <dbReference type="ChEBI" id="CHEBI:57856"/>
        <dbReference type="ChEBI" id="CHEBI:59789"/>
        <dbReference type="ChEBI" id="CHEBI:73542"/>
        <dbReference type="ChEBI" id="CHEBI:74269"/>
        <dbReference type="EC" id="2.1.1.228"/>
    </reaction>
</comment>
<keyword evidence="13" id="KW-1185">Reference proteome</keyword>
<reference evidence="12" key="1">
    <citation type="submission" date="2021-02" db="EMBL/GenBank/DDBJ databases">
        <authorList>
            <person name="Dougan E. K."/>
            <person name="Rhodes N."/>
            <person name="Thang M."/>
            <person name="Chan C."/>
        </authorList>
    </citation>
    <scope>NUCLEOTIDE SEQUENCE</scope>
</reference>
<feature type="domain" description="SAM-dependent methyltransferase TRM5/TYW2-type" evidence="11">
    <location>
        <begin position="151"/>
        <end position="425"/>
    </location>
</feature>
<dbReference type="AlphaFoldDB" id="A0A812U4U2"/>
<evidence type="ECO:0000256" key="2">
    <source>
        <dbReference type="ARBA" id="ARBA00022490"/>
    </source>
</evidence>
<dbReference type="Proteomes" id="UP000649617">
    <property type="component" value="Unassembled WGS sequence"/>
</dbReference>
<dbReference type="Gene3D" id="3.30.300.110">
    <property type="entry name" value="Met-10+ protein-like domains"/>
    <property type="match status" value="1"/>
</dbReference>
<dbReference type="InterPro" id="IPR056744">
    <property type="entry name" value="TRM5/TYW2-like_N"/>
</dbReference>
<evidence type="ECO:0000313" key="13">
    <source>
        <dbReference type="Proteomes" id="UP000649617"/>
    </source>
</evidence>
<dbReference type="CDD" id="cd02440">
    <property type="entry name" value="AdoMet_MTases"/>
    <property type="match status" value="1"/>
</dbReference>
<keyword evidence="8 10" id="KW-0539">Nucleus</keyword>
<feature type="binding site" evidence="10">
    <location>
        <begin position="306"/>
        <end position="307"/>
    </location>
    <ligand>
        <name>S-adenosyl-L-methionine</name>
        <dbReference type="ChEBI" id="CHEBI:59789"/>
    </ligand>
</feature>
<dbReference type="GO" id="GO:0002939">
    <property type="term" value="P:tRNA N1-guanine methylation"/>
    <property type="evidence" value="ECO:0007669"/>
    <property type="project" value="TreeGrafter"/>
</dbReference>
<keyword evidence="7 10" id="KW-0496">Mitochondrion</keyword>
<evidence type="ECO:0000256" key="4">
    <source>
        <dbReference type="ARBA" id="ARBA00022679"/>
    </source>
</evidence>
<dbReference type="Pfam" id="PF25133">
    <property type="entry name" value="TYW2_N_2"/>
    <property type="match status" value="1"/>
</dbReference>
<proteinExistence type="inferred from homology"/>
<dbReference type="PANTHER" id="PTHR23245">
    <property type="entry name" value="TRNA METHYLTRANSFERASE"/>
    <property type="match status" value="1"/>
</dbReference>
<dbReference type="PANTHER" id="PTHR23245:SF36">
    <property type="entry name" value="TRNA (GUANINE(37)-N1)-METHYLTRANSFERASE"/>
    <property type="match status" value="1"/>
</dbReference>
<dbReference type="Gene3D" id="3.40.50.150">
    <property type="entry name" value="Vaccinia Virus protein VP39"/>
    <property type="match status" value="1"/>
</dbReference>
<comment type="caution">
    <text evidence="12">The sequence shown here is derived from an EMBL/GenBank/DDBJ whole genome shotgun (WGS) entry which is preliminary data.</text>
</comment>
<evidence type="ECO:0000256" key="1">
    <source>
        <dbReference type="ARBA" id="ARBA00009775"/>
    </source>
</evidence>
<dbReference type="Pfam" id="PF02475">
    <property type="entry name" value="TRM5-TYW2_MTfase"/>
    <property type="match status" value="1"/>
</dbReference>
<comment type="subcellular location">
    <subcellularLocation>
        <location evidence="10">Mitochondrion matrix</location>
    </subcellularLocation>
    <subcellularLocation>
        <location evidence="10">Nucleus</location>
    </subcellularLocation>
    <subcellularLocation>
        <location evidence="10">Cytoplasm</location>
    </subcellularLocation>
    <text evidence="10">Predominantly in the mitochondria and in the nucleus.</text>
</comment>
<comment type="similarity">
    <text evidence="1">Belongs to the class I-like SAM-binding methyltransferase superfamily. TRM5/TYW2 family.</text>
</comment>
<feature type="binding site" evidence="10">
    <location>
        <position position="242"/>
    </location>
    <ligand>
        <name>S-adenosyl-L-methionine</name>
        <dbReference type="ChEBI" id="CHEBI:59789"/>
    </ligand>
</feature>
<dbReference type="EMBL" id="CAJNIZ010035792">
    <property type="protein sequence ID" value="CAE7561902.1"/>
    <property type="molecule type" value="Genomic_DNA"/>
</dbReference>
<keyword evidence="6 10" id="KW-0819">tRNA processing</keyword>
<dbReference type="InterPro" id="IPR029063">
    <property type="entry name" value="SAM-dependent_MTases_sf"/>
</dbReference>
<evidence type="ECO:0000256" key="7">
    <source>
        <dbReference type="ARBA" id="ARBA00023128"/>
    </source>
</evidence>